<gene>
    <name evidence="8" type="ORF">MMEN_LOCUS21747</name>
</gene>
<dbReference type="SUPFAM" id="SSF56112">
    <property type="entry name" value="Protein kinase-like (PK-like)"/>
    <property type="match status" value="1"/>
</dbReference>
<keyword evidence="7" id="KW-0472">Membrane</keyword>
<dbReference type="GO" id="GO:0046332">
    <property type="term" value="F:SMAD binding"/>
    <property type="evidence" value="ECO:0007669"/>
    <property type="project" value="TreeGrafter"/>
</dbReference>
<dbReference type="GO" id="GO:0004674">
    <property type="term" value="F:protein serine/threonine kinase activity"/>
    <property type="evidence" value="ECO:0007669"/>
    <property type="project" value="UniProtKB-KW"/>
</dbReference>
<accession>A0A8S4BZ75</accession>
<evidence type="ECO:0000256" key="2">
    <source>
        <dbReference type="ARBA" id="ARBA00022679"/>
    </source>
</evidence>
<keyword evidence="4" id="KW-0418">Kinase</keyword>
<keyword evidence="1" id="KW-0723">Serine/threonine-protein kinase</keyword>
<feature type="transmembrane region" description="Helical" evidence="7">
    <location>
        <begin position="93"/>
        <end position="112"/>
    </location>
</feature>
<dbReference type="GO" id="GO:0005524">
    <property type="term" value="F:ATP binding"/>
    <property type="evidence" value="ECO:0007669"/>
    <property type="project" value="UniProtKB-UniRule"/>
</dbReference>
<evidence type="ECO:0000256" key="5">
    <source>
        <dbReference type="ARBA" id="ARBA00022840"/>
    </source>
</evidence>
<comment type="caution">
    <text evidence="8">The sequence shown here is derived from an EMBL/GenBank/DDBJ whole genome shotgun (WGS) entry which is preliminary data.</text>
</comment>
<dbReference type="OrthoDB" id="437530at2759"/>
<dbReference type="GO" id="GO:0042771">
    <property type="term" value="P:intrinsic apoptotic signaling pathway in response to DNA damage by p53 class mediator"/>
    <property type="evidence" value="ECO:0007669"/>
    <property type="project" value="TreeGrafter"/>
</dbReference>
<reference evidence="8" key="1">
    <citation type="submission" date="2021-05" db="EMBL/GenBank/DDBJ databases">
        <authorList>
            <person name="Tigano A."/>
        </authorList>
    </citation>
    <scope>NUCLEOTIDE SEQUENCE</scope>
</reference>
<evidence type="ECO:0000313" key="8">
    <source>
        <dbReference type="EMBL" id="CAG6021536.1"/>
    </source>
</evidence>
<dbReference type="EMBL" id="CAJRST010041110">
    <property type="protein sequence ID" value="CAG6021536.1"/>
    <property type="molecule type" value="Genomic_DNA"/>
</dbReference>
<evidence type="ECO:0000256" key="4">
    <source>
        <dbReference type="ARBA" id="ARBA00022777"/>
    </source>
</evidence>
<dbReference type="PANTHER" id="PTHR24058">
    <property type="entry name" value="DUAL SPECIFICITY PROTEIN KINASE"/>
    <property type="match status" value="1"/>
</dbReference>
<dbReference type="InterPro" id="IPR050494">
    <property type="entry name" value="Ser_Thr_dual-spec_kinase"/>
</dbReference>
<evidence type="ECO:0000256" key="3">
    <source>
        <dbReference type="ARBA" id="ARBA00022741"/>
    </source>
</evidence>
<dbReference type="GO" id="GO:0045944">
    <property type="term" value="P:positive regulation of transcription by RNA polymerase II"/>
    <property type="evidence" value="ECO:0007669"/>
    <property type="project" value="TreeGrafter"/>
</dbReference>
<dbReference type="GO" id="GO:0003714">
    <property type="term" value="F:transcription corepressor activity"/>
    <property type="evidence" value="ECO:0007669"/>
    <property type="project" value="TreeGrafter"/>
</dbReference>
<evidence type="ECO:0000256" key="1">
    <source>
        <dbReference type="ARBA" id="ARBA00022527"/>
    </source>
</evidence>
<dbReference type="Proteomes" id="UP000677803">
    <property type="component" value="Unassembled WGS sequence"/>
</dbReference>
<keyword evidence="3 6" id="KW-0547">Nucleotide-binding</keyword>
<evidence type="ECO:0000256" key="7">
    <source>
        <dbReference type="SAM" id="Phobius"/>
    </source>
</evidence>
<dbReference type="GO" id="GO:0004713">
    <property type="term" value="F:protein tyrosine kinase activity"/>
    <property type="evidence" value="ECO:0007669"/>
    <property type="project" value="TreeGrafter"/>
</dbReference>
<keyword evidence="7" id="KW-1133">Transmembrane helix</keyword>
<organism evidence="8 9">
    <name type="scientific">Menidia menidia</name>
    <name type="common">Atlantic silverside</name>
    <dbReference type="NCBI Taxonomy" id="238744"/>
    <lineage>
        <taxon>Eukaryota</taxon>
        <taxon>Metazoa</taxon>
        <taxon>Chordata</taxon>
        <taxon>Craniata</taxon>
        <taxon>Vertebrata</taxon>
        <taxon>Euteleostomi</taxon>
        <taxon>Actinopterygii</taxon>
        <taxon>Neopterygii</taxon>
        <taxon>Teleostei</taxon>
        <taxon>Neoteleostei</taxon>
        <taxon>Acanthomorphata</taxon>
        <taxon>Ovalentaria</taxon>
        <taxon>Atherinomorphae</taxon>
        <taxon>Atheriniformes</taxon>
        <taxon>Atherinopsidae</taxon>
        <taxon>Menidiinae</taxon>
        <taxon>Menidia</taxon>
    </lineage>
</organism>
<dbReference type="GO" id="GO:0007224">
    <property type="term" value="P:smoothened signaling pathway"/>
    <property type="evidence" value="ECO:0007669"/>
    <property type="project" value="TreeGrafter"/>
</dbReference>
<keyword evidence="5 6" id="KW-0067">ATP-binding</keyword>
<dbReference type="Gene3D" id="3.30.200.20">
    <property type="entry name" value="Phosphorylase Kinase, domain 1"/>
    <property type="match status" value="1"/>
</dbReference>
<name>A0A8S4BZ75_9TELE</name>
<dbReference type="GO" id="GO:0003713">
    <property type="term" value="F:transcription coactivator activity"/>
    <property type="evidence" value="ECO:0007669"/>
    <property type="project" value="TreeGrafter"/>
</dbReference>
<keyword evidence="7" id="KW-0812">Transmembrane</keyword>
<keyword evidence="2" id="KW-0808">Transferase</keyword>
<dbReference type="InterPro" id="IPR017441">
    <property type="entry name" value="Protein_kinase_ATP_BS"/>
</dbReference>
<dbReference type="GO" id="GO:0016605">
    <property type="term" value="C:PML body"/>
    <property type="evidence" value="ECO:0007669"/>
    <property type="project" value="TreeGrafter"/>
</dbReference>
<dbReference type="GO" id="GO:0005737">
    <property type="term" value="C:cytoplasm"/>
    <property type="evidence" value="ECO:0007669"/>
    <property type="project" value="TreeGrafter"/>
</dbReference>
<sequence>MSSGKASYRDRRVYSVEKDTVMHTESGGYLIGDVLGQGIFGKVATCTKLRTGEVVAVKISRRDRQKTGRREYRMLKKLRQLDPEKNNLRNFRLFGAAVVTVFTFVIVSPAGLERSQFWCYYVSILHKTINKRWWYRGMEVQGSNVVWENQAVFLQHWLKVVIIHQPNNSSLTQVVTQPGDLDTEDVSARDEELWLPLIQSLDKLPGQGCIIEITQSDTESPAMCLLSTEIQQIKRIGGEEAILADHTGGPAVVALGIPFGLQELLQSLREYCRGR</sequence>
<dbReference type="PROSITE" id="PS00107">
    <property type="entry name" value="PROTEIN_KINASE_ATP"/>
    <property type="match status" value="1"/>
</dbReference>
<evidence type="ECO:0000256" key="6">
    <source>
        <dbReference type="PROSITE-ProRule" id="PRU10141"/>
    </source>
</evidence>
<proteinExistence type="predicted"/>
<protein>
    <submittedName>
        <fullName evidence="8">(Atlantic silverside) hypothetical protein</fullName>
    </submittedName>
</protein>
<evidence type="ECO:0000313" key="9">
    <source>
        <dbReference type="Proteomes" id="UP000677803"/>
    </source>
</evidence>
<dbReference type="InterPro" id="IPR011009">
    <property type="entry name" value="Kinase-like_dom_sf"/>
</dbReference>
<feature type="binding site" evidence="6">
    <location>
        <position position="58"/>
    </location>
    <ligand>
        <name>ATP</name>
        <dbReference type="ChEBI" id="CHEBI:30616"/>
    </ligand>
</feature>
<dbReference type="PANTHER" id="PTHR24058:SF53">
    <property type="entry name" value="HOMEODOMAIN-INTERACTING PROTEIN KINASE 2"/>
    <property type="match status" value="1"/>
</dbReference>
<keyword evidence="9" id="KW-1185">Reference proteome</keyword>
<dbReference type="AlphaFoldDB" id="A0A8S4BZ75"/>